<protein>
    <recommendedName>
        <fullName evidence="3">Secreted protein</fullName>
    </recommendedName>
</protein>
<keyword evidence="2" id="KW-1185">Reference proteome</keyword>
<evidence type="ECO:0000313" key="1">
    <source>
        <dbReference type="EMBL" id="MBL6455173.1"/>
    </source>
</evidence>
<dbReference type="EMBL" id="JAEUXJ010000002">
    <property type="protein sequence ID" value="MBL6455173.1"/>
    <property type="molecule type" value="Genomic_DNA"/>
</dbReference>
<proteinExistence type="predicted"/>
<accession>A0ABS1V0E4</accession>
<comment type="caution">
    <text evidence="1">The sequence shown here is derived from an EMBL/GenBank/DDBJ whole genome shotgun (WGS) entry which is preliminary data.</text>
</comment>
<evidence type="ECO:0000313" key="2">
    <source>
        <dbReference type="Proteomes" id="UP000606490"/>
    </source>
</evidence>
<name>A0ABS1V0E4_9PROT</name>
<sequence>MADFVIVVVALAAVAAGDAVPSRLPTLGFKLYPGLDACEEAATRNEPSPGTRLVCLPVETMGPLLDAH</sequence>
<reference evidence="1 2" key="1">
    <citation type="submission" date="2021-01" db="EMBL/GenBank/DDBJ databases">
        <title>Belnapia mucosa sp. nov. and Belnapia arida sp. nov., isolated from the Tabernas Desert (Almeria, Spain).</title>
        <authorList>
            <person name="Molina-Menor E."/>
            <person name="Vidal-Verdu A."/>
            <person name="Calonge A."/>
            <person name="Satari L."/>
            <person name="Pereto Magraner J."/>
            <person name="Porcar Miralles M."/>
        </authorList>
    </citation>
    <scope>NUCLEOTIDE SEQUENCE [LARGE SCALE GENOMIC DNA]</scope>
    <source>
        <strain evidence="1 2">T6</strain>
    </source>
</reference>
<dbReference type="RefSeq" id="WP_202824890.1">
    <property type="nucleotide sequence ID" value="NZ_JAEUXJ010000002.1"/>
</dbReference>
<organism evidence="1 2">
    <name type="scientific">Belnapia mucosa</name>
    <dbReference type="NCBI Taxonomy" id="2804532"/>
    <lineage>
        <taxon>Bacteria</taxon>
        <taxon>Pseudomonadati</taxon>
        <taxon>Pseudomonadota</taxon>
        <taxon>Alphaproteobacteria</taxon>
        <taxon>Acetobacterales</taxon>
        <taxon>Roseomonadaceae</taxon>
        <taxon>Belnapia</taxon>
    </lineage>
</organism>
<dbReference type="Proteomes" id="UP000606490">
    <property type="component" value="Unassembled WGS sequence"/>
</dbReference>
<evidence type="ECO:0008006" key="3">
    <source>
        <dbReference type="Google" id="ProtNLM"/>
    </source>
</evidence>
<gene>
    <name evidence="1" type="ORF">JMJ55_07540</name>
</gene>